<evidence type="ECO:0000313" key="1">
    <source>
        <dbReference type="EMBL" id="GIY02009.1"/>
    </source>
</evidence>
<comment type="caution">
    <text evidence="1">The sequence shown here is derived from an EMBL/GenBank/DDBJ whole genome shotgun (WGS) entry which is preliminary data.</text>
</comment>
<protein>
    <submittedName>
        <fullName evidence="1">Uncharacterized protein</fullName>
    </submittedName>
</protein>
<evidence type="ECO:0000313" key="2">
    <source>
        <dbReference type="Proteomes" id="UP001054837"/>
    </source>
</evidence>
<organism evidence="1 2">
    <name type="scientific">Caerostris darwini</name>
    <dbReference type="NCBI Taxonomy" id="1538125"/>
    <lineage>
        <taxon>Eukaryota</taxon>
        <taxon>Metazoa</taxon>
        <taxon>Ecdysozoa</taxon>
        <taxon>Arthropoda</taxon>
        <taxon>Chelicerata</taxon>
        <taxon>Arachnida</taxon>
        <taxon>Araneae</taxon>
        <taxon>Araneomorphae</taxon>
        <taxon>Entelegynae</taxon>
        <taxon>Araneoidea</taxon>
        <taxon>Araneidae</taxon>
        <taxon>Caerostris</taxon>
    </lineage>
</organism>
<keyword evidence="2" id="KW-1185">Reference proteome</keyword>
<accession>A0AAV4Q0M7</accession>
<proteinExistence type="predicted"/>
<dbReference type="Proteomes" id="UP001054837">
    <property type="component" value="Unassembled WGS sequence"/>
</dbReference>
<name>A0AAV4Q0M7_9ARAC</name>
<gene>
    <name evidence="1" type="ORF">CDAR_591001</name>
</gene>
<reference evidence="1 2" key="1">
    <citation type="submission" date="2021-06" db="EMBL/GenBank/DDBJ databases">
        <title>Caerostris darwini draft genome.</title>
        <authorList>
            <person name="Kono N."/>
            <person name="Arakawa K."/>
        </authorList>
    </citation>
    <scope>NUCLEOTIDE SEQUENCE [LARGE SCALE GENOMIC DNA]</scope>
</reference>
<dbReference type="AlphaFoldDB" id="A0AAV4Q0M7"/>
<dbReference type="EMBL" id="BPLQ01003636">
    <property type="protein sequence ID" value="GIY02009.1"/>
    <property type="molecule type" value="Genomic_DNA"/>
</dbReference>
<sequence>MQAEVDESGLFQSKCIVECERVARSVIALNASDGNGDFGGSAHSAAEETSLDGEERSFFHLDGLITGTHLNGTWTLNGVSSSHYLFPATDSALMQLVARRMDPRGG</sequence>